<dbReference type="EMBL" id="JAGRRH010000015">
    <property type="protein sequence ID" value="KAG7357241.1"/>
    <property type="molecule type" value="Genomic_DNA"/>
</dbReference>
<dbReference type="Proteomes" id="UP000693970">
    <property type="component" value="Unassembled WGS sequence"/>
</dbReference>
<dbReference type="OrthoDB" id="191037at2759"/>
<proteinExistence type="predicted"/>
<name>A0A9K3LAF3_9STRA</name>
<reference evidence="1" key="1">
    <citation type="journal article" date="2021" name="Sci. Rep.">
        <title>Diploid genomic architecture of Nitzschia inconspicua, an elite biomass production diatom.</title>
        <authorList>
            <person name="Oliver A."/>
            <person name="Podell S."/>
            <person name="Pinowska A."/>
            <person name="Traller J.C."/>
            <person name="Smith S.R."/>
            <person name="McClure R."/>
            <person name="Beliaev A."/>
            <person name="Bohutskyi P."/>
            <person name="Hill E.A."/>
            <person name="Rabines A."/>
            <person name="Zheng H."/>
            <person name="Allen L.Z."/>
            <person name="Kuo A."/>
            <person name="Grigoriev I.V."/>
            <person name="Allen A.E."/>
            <person name="Hazlebeck D."/>
            <person name="Allen E.E."/>
        </authorList>
    </citation>
    <scope>NUCLEOTIDE SEQUENCE</scope>
    <source>
        <strain evidence="1">Hildebrandi</strain>
    </source>
</reference>
<gene>
    <name evidence="1" type="ORF">IV203_001929</name>
</gene>
<dbReference type="PANTHER" id="PTHR11012">
    <property type="entry name" value="PROTEIN KINASE-LIKE DOMAIN-CONTAINING"/>
    <property type="match status" value="1"/>
</dbReference>
<comment type="caution">
    <text evidence="1">The sequence shown here is derived from an EMBL/GenBank/DDBJ whole genome shotgun (WGS) entry which is preliminary data.</text>
</comment>
<keyword evidence="2" id="KW-1185">Reference proteome</keyword>
<evidence type="ECO:0000313" key="2">
    <source>
        <dbReference type="Proteomes" id="UP000693970"/>
    </source>
</evidence>
<dbReference type="GO" id="GO:0016301">
    <property type="term" value="F:kinase activity"/>
    <property type="evidence" value="ECO:0007669"/>
    <property type="project" value="UniProtKB-KW"/>
</dbReference>
<protein>
    <submittedName>
        <fullName evidence="1">Ecdysteroid kinase</fullName>
    </submittedName>
</protein>
<evidence type="ECO:0000313" key="1">
    <source>
        <dbReference type="EMBL" id="KAG7357241.1"/>
    </source>
</evidence>
<dbReference type="Pfam" id="PF02958">
    <property type="entry name" value="EcKL"/>
    <property type="match status" value="1"/>
</dbReference>
<keyword evidence="1" id="KW-0418">Kinase</keyword>
<dbReference type="InterPro" id="IPR004119">
    <property type="entry name" value="EcKL"/>
</dbReference>
<keyword evidence="1" id="KW-0808">Transferase</keyword>
<dbReference type="AlphaFoldDB" id="A0A9K3LAF3"/>
<accession>A0A9K3LAF3</accession>
<dbReference type="PANTHER" id="PTHR11012:SF30">
    <property type="entry name" value="PROTEIN KINASE-LIKE DOMAIN-CONTAINING"/>
    <property type="match status" value="1"/>
</dbReference>
<sequence length="436" mass="49783">MMTSTTKVSPDDTTSTKDFLPVWLSDDHIDPSWIAKKIPEFRNVIDATVTDISNASRKGDKVKNGATLLLDLSFGYDNTSLTYNNKTLVIKQMPPFGLPLSQHLGLAREAHFFNRLASRIKLQNDRSDGGSIDSTISPCIPKVYYAYGNMQSGTKFILMEDLSCQYIDSGILFGPGNPNNWDRDLPAKIAAAYPKAKPPSSYEVANETFLAIAQVHATFWKDTSLLSEDYDWLRGAAWINGKQEESWKKSQGVIQEMWKNMETTIESRIQWDPLVKTLTEKAMAGISWEAQRKRLNPSNHFTLVHGDFWPGNIMISTSDSCDLRLLDWEMVGVGSGPQDLGQYIISNMDPAERRECEISLIQNYYMELVRLGVELKWEECWKEYQVGGLERWLWFLVYFCAQEGPILMWAQFFHDQVKEFVHDHNIQPGDITQPRP</sequence>
<reference evidence="1" key="2">
    <citation type="submission" date="2021-04" db="EMBL/GenBank/DDBJ databases">
        <authorList>
            <person name="Podell S."/>
        </authorList>
    </citation>
    <scope>NUCLEOTIDE SEQUENCE</scope>
    <source>
        <strain evidence="1">Hildebrandi</strain>
    </source>
</reference>
<organism evidence="1 2">
    <name type="scientific">Nitzschia inconspicua</name>
    <dbReference type="NCBI Taxonomy" id="303405"/>
    <lineage>
        <taxon>Eukaryota</taxon>
        <taxon>Sar</taxon>
        <taxon>Stramenopiles</taxon>
        <taxon>Ochrophyta</taxon>
        <taxon>Bacillariophyta</taxon>
        <taxon>Bacillariophyceae</taxon>
        <taxon>Bacillariophycidae</taxon>
        <taxon>Bacillariales</taxon>
        <taxon>Bacillariaceae</taxon>
        <taxon>Nitzschia</taxon>
    </lineage>
</organism>